<evidence type="ECO:0000256" key="3">
    <source>
        <dbReference type="ARBA" id="ARBA00022475"/>
    </source>
</evidence>
<keyword evidence="5 9" id="KW-1133">Transmembrane helix</keyword>
<dbReference type="PRINTS" id="PR01262">
    <property type="entry name" value="INNEXIN"/>
</dbReference>
<organism evidence="10 11">
    <name type="scientific">Calicophoron daubneyi</name>
    <name type="common">Rumen fluke</name>
    <name type="synonym">Paramphistomum daubneyi</name>
    <dbReference type="NCBI Taxonomy" id="300641"/>
    <lineage>
        <taxon>Eukaryota</taxon>
        <taxon>Metazoa</taxon>
        <taxon>Spiralia</taxon>
        <taxon>Lophotrochozoa</taxon>
        <taxon>Platyhelminthes</taxon>
        <taxon>Trematoda</taxon>
        <taxon>Digenea</taxon>
        <taxon>Plagiorchiida</taxon>
        <taxon>Pronocephalata</taxon>
        <taxon>Paramphistomoidea</taxon>
        <taxon>Paramphistomidae</taxon>
        <taxon>Calicophoron</taxon>
    </lineage>
</organism>
<evidence type="ECO:0000256" key="8">
    <source>
        <dbReference type="ARBA" id="ARBA00023303"/>
    </source>
</evidence>
<comment type="caution">
    <text evidence="9">Lacks conserved residue(s) required for the propagation of feature annotation.</text>
</comment>
<accession>A0AAV2U0L1</accession>
<evidence type="ECO:0000256" key="7">
    <source>
        <dbReference type="ARBA" id="ARBA00023136"/>
    </source>
</evidence>
<evidence type="ECO:0000256" key="6">
    <source>
        <dbReference type="ARBA" id="ARBA00023065"/>
    </source>
</evidence>
<comment type="function">
    <text evidence="9">Structural component of the gap junctions.</text>
</comment>
<keyword evidence="4 9" id="KW-0812">Transmembrane</keyword>
<dbReference type="GO" id="GO:0005243">
    <property type="term" value="F:gap junction channel activity"/>
    <property type="evidence" value="ECO:0007669"/>
    <property type="project" value="TreeGrafter"/>
</dbReference>
<keyword evidence="8 9" id="KW-0407">Ion channel</keyword>
<feature type="transmembrane region" description="Helical" evidence="9">
    <location>
        <begin position="300"/>
        <end position="324"/>
    </location>
</feature>
<dbReference type="EMBL" id="CAXLJL010000789">
    <property type="protein sequence ID" value="CAL5140805.1"/>
    <property type="molecule type" value="Genomic_DNA"/>
</dbReference>
<comment type="subcellular location">
    <subcellularLocation>
        <location evidence="1 9">Cell membrane</location>
        <topology evidence="1 9">Multi-pass membrane protein</topology>
    </subcellularLocation>
</comment>
<evidence type="ECO:0000313" key="11">
    <source>
        <dbReference type="Proteomes" id="UP001497525"/>
    </source>
</evidence>
<evidence type="ECO:0000256" key="9">
    <source>
        <dbReference type="RuleBase" id="RU010713"/>
    </source>
</evidence>
<dbReference type="PANTHER" id="PTHR11893:SF36">
    <property type="entry name" value="INNEXIN-5"/>
    <property type="match status" value="1"/>
</dbReference>
<gene>
    <name evidence="9" type="primary">inx</name>
    <name evidence="10" type="ORF">CDAUBV1_LOCUS16098</name>
</gene>
<dbReference type="AlphaFoldDB" id="A0AAV2U0L1"/>
<proteinExistence type="inferred from homology"/>
<dbReference type="PROSITE" id="PS51013">
    <property type="entry name" value="PANNEXIN"/>
    <property type="match status" value="1"/>
</dbReference>
<name>A0AAV2U0L1_CALDB</name>
<feature type="transmembrane region" description="Helical" evidence="9">
    <location>
        <begin position="206"/>
        <end position="231"/>
    </location>
</feature>
<dbReference type="PANTHER" id="PTHR11893">
    <property type="entry name" value="INNEXIN"/>
    <property type="match status" value="1"/>
</dbReference>
<dbReference type="GO" id="GO:0005886">
    <property type="term" value="C:plasma membrane"/>
    <property type="evidence" value="ECO:0007669"/>
    <property type="project" value="UniProtKB-SubCell"/>
</dbReference>
<sequence>MIGAGFVKLYNKYKLNSFIGVDDWADRLSYVYSYAILLGCTIVVTSETYLFKPIACHMPTAPEGKGFKKYVESACWVLGTIPIRPNESMPQRQSEWKDFSEERRITYYQWVPFVLGLQCIMFYLPRLAWQCVSFNRLGTDLNALLNKASEALVAKSDPKRDECIRQVAHALEMLLFAHRDYRHGMLEDIRQKLFTRFGCLFVSKRLGTWIVFSYFCIKLAYLANTIVQLYLMHLLLGYDQSLFAFSLKLFRCLSSDTDWPETLYFPRLAYCPIRLSHFGSRNNVYTGVCALPVNMLNEKIYMFLYFWVSIVMSVTLASIPVWLFRIGTQGRRTGIIYKYLQIKPPPIDSTESNQSDRGALDLTSELKHRNVDPTKRKNVEMFVANFLRLDGVFLISVLTANAGDVVTADIVGLLWRAWVDRYAGRLDWEDPGDESDSSSEPEYETPYVPTAYASSLDSGVYGLNQGSGKLILNGRTDL</sequence>
<protein>
    <recommendedName>
        <fullName evidence="9">Innexin</fullName>
    </recommendedName>
</protein>
<feature type="transmembrane region" description="Helical" evidence="9">
    <location>
        <begin position="31"/>
        <end position="51"/>
    </location>
</feature>
<comment type="similarity">
    <text evidence="9">Belongs to the pannexin family.</text>
</comment>
<dbReference type="Proteomes" id="UP001497525">
    <property type="component" value="Unassembled WGS sequence"/>
</dbReference>
<evidence type="ECO:0000256" key="5">
    <source>
        <dbReference type="ARBA" id="ARBA00022989"/>
    </source>
</evidence>
<dbReference type="GO" id="GO:0034220">
    <property type="term" value="P:monoatomic ion transmembrane transport"/>
    <property type="evidence" value="ECO:0007669"/>
    <property type="project" value="UniProtKB-KW"/>
</dbReference>
<reference evidence="10" key="1">
    <citation type="submission" date="2024-06" db="EMBL/GenBank/DDBJ databases">
        <authorList>
            <person name="Liu X."/>
            <person name="Lenzi L."/>
            <person name="Haldenby T S."/>
            <person name="Uol C."/>
        </authorList>
    </citation>
    <scope>NUCLEOTIDE SEQUENCE</scope>
</reference>
<keyword evidence="6 9" id="KW-0406">Ion transport</keyword>
<evidence type="ECO:0000256" key="2">
    <source>
        <dbReference type="ARBA" id="ARBA00022448"/>
    </source>
</evidence>
<comment type="caution">
    <text evidence="10">The sequence shown here is derived from an EMBL/GenBank/DDBJ whole genome shotgun (WGS) entry which is preliminary data.</text>
</comment>
<dbReference type="GO" id="GO:0005921">
    <property type="term" value="C:gap junction"/>
    <property type="evidence" value="ECO:0007669"/>
    <property type="project" value="UniProtKB-UniRule"/>
</dbReference>
<evidence type="ECO:0000313" key="10">
    <source>
        <dbReference type="EMBL" id="CAL5140805.1"/>
    </source>
</evidence>
<keyword evidence="7 9" id="KW-0472">Membrane</keyword>
<dbReference type="Pfam" id="PF00876">
    <property type="entry name" value="Innexin"/>
    <property type="match status" value="1"/>
</dbReference>
<dbReference type="InterPro" id="IPR000990">
    <property type="entry name" value="Innexin"/>
</dbReference>
<keyword evidence="3" id="KW-1003">Cell membrane</keyword>
<evidence type="ECO:0000256" key="1">
    <source>
        <dbReference type="ARBA" id="ARBA00004651"/>
    </source>
</evidence>
<keyword evidence="2 9" id="KW-0813">Transport</keyword>
<evidence type="ECO:0000256" key="4">
    <source>
        <dbReference type="ARBA" id="ARBA00022692"/>
    </source>
</evidence>